<dbReference type="InterPro" id="IPR004919">
    <property type="entry name" value="GmrSD_N"/>
</dbReference>
<dbReference type="Pfam" id="PF03235">
    <property type="entry name" value="GmrSD_N"/>
    <property type="match status" value="1"/>
</dbReference>
<protein>
    <recommendedName>
        <fullName evidence="1">GmrSD restriction endonucleases N-terminal domain-containing protein</fullName>
    </recommendedName>
</protein>
<sequence length="613" mass="68658">MSFDSPIRDLRELLTSVTDGRIQLPDFQRPWKWDVDRIRSLLASLTKGFPVGVVMALETGSDEVNFAVRPISGVRTANPAPEWLLLDGQQRLTSLFQSLKSQDAVDTTDTRGKSMRGWFYIRIAESLDETADMEDDAIFFVPEDRIVRSDFGRKVEADYSTLEKEIAAGVFPLNRVFDEHYAMSYSLQAMGMRRVDGNVDSQDLLQQLTAFTSGPLRALKEYKVPVIELRNTTSREAVCTVFEKVNTGGVALNVFELLTATFAAGSSDFRLNDDWQERKKRMVDAYEVLGGVENTDFMQAVSLLTSRQRRLDHAGPDEKRPGISCKRKDILKLTVEDYRRWAEPLSNAFIWAGQFLNARSIFKRKDIPYRTQLVPLAALRVVLGSDADLMGVSKLLVQWYWCGVLGELYGGAVETRFARDLGEVEAWVHGGNEPGTVAAASFDPSRLFTLRTRNSAAYKGIYALTMGGDVKDWVYNRTINQGSYQDFGVDIHHIFPQKWCADNGIDDRYVQSIVNKTPISAATNRFISAKAPSRYVGELAQKAQLDLAETRDAIRAHLVPVEQLEADDFAGFFEARKEALLEVIGAAMGKPVLVQTAADTEEAARWEEPVLVG</sequence>
<comment type="caution">
    <text evidence="2">The sequence shown here is derived from an EMBL/GenBank/DDBJ whole genome shotgun (WGS) entry which is preliminary data.</text>
</comment>
<evidence type="ECO:0000313" key="2">
    <source>
        <dbReference type="EMBL" id="MBP2412285.1"/>
    </source>
</evidence>
<feature type="domain" description="GmrSD restriction endonucleases N-terminal" evidence="1">
    <location>
        <begin position="11"/>
        <end position="262"/>
    </location>
</feature>
<organism evidence="2 3">
    <name type="scientific">Arthrobacter stackebrandtii</name>
    <dbReference type="NCBI Taxonomy" id="272161"/>
    <lineage>
        <taxon>Bacteria</taxon>
        <taxon>Bacillati</taxon>
        <taxon>Actinomycetota</taxon>
        <taxon>Actinomycetes</taxon>
        <taxon>Micrococcales</taxon>
        <taxon>Micrococcaceae</taxon>
        <taxon>Arthrobacter</taxon>
    </lineage>
</organism>
<dbReference type="Proteomes" id="UP000711614">
    <property type="component" value="Unassembled WGS sequence"/>
</dbReference>
<dbReference type="RefSeq" id="WP_209678138.1">
    <property type="nucleotide sequence ID" value="NZ_JAGIOI010000001.1"/>
</dbReference>
<accession>A0ABS4YU06</accession>
<dbReference type="EMBL" id="JAGIOI010000001">
    <property type="protein sequence ID" value="MBP2412285.1"/>
    <property type="molecule type" value="Genomic_DNA"/>
</dbReference>
<dbReference type="PANTHER" id="PTHR37292:SF2">
    <property type="entry name" value="DUF262 DOMAIN-CONTAINING PROTEIN"/>
    <property type="match status" value="1"/>
</dbReference>
<keyword evidence="3" id="KW-1185">Reference proteome</keyword>
<evidence type="ECO:0000259" key="1">
    <source>
        <dbReference type="Pfam" id="PF03235"/>
    </source>
</evidence>
<gene>
    <name evidence="2" type="ORF">JOF48_001084</name>
</gene>
<dbReference type="PANTHER" id="PTHR37292">
    <property type="entry name" value="VNG6097C"/>
    <property type="match status" value="1"/>
</dbReference>
<reference evidence="2 3" key="1">
    <citation type="submission" date="2021-03" db="EMBL/GenBank/DDBJ databases">
        <title>Sequencing the genomes of 1000 actinobacteria strains.</title>
        <authorList>
            <person name="Klenk H.-P."/>
        </authorList>
    </citation>
    <scope>NUCLEOTIDE SEQUENCE [LARGE SCALE GENOMIC DNA]</scope>
    <source>
        <strain evidence="2 3">DSM 16005</strain>
    </source>
</reference>
<proteinExistence type="predicted"/>
<name>A0ABS4YU06_9MICC</name>
<evidence type="ECO:0000313" key="3">
    <source>
        <dbReference type="Proteomes" id="UP000711614"/>
    </source>
</evidence>